<evidence type="ECO:0000256" key="1">
    <source>
        <dbReference type="SAM" id="MobiDB-lite"/>
    </source>
</evidence>
<protein>
    <submittedName>
        <fullName evidence="2">Uncharacterized protein</fullName>
    </submittedName>
</protein>
<dbReference type="AlphaFoldDB" id="A0A085LKY6"/>
<organism evidence="2 4">
    <name type="scientific">Trichuris suis</name>
    <name type="common">pig whipworm</name>
    <dbReference type="NCBI Taxonomy" id="68888"/>
    <lineage>
        <taxon>Eukaryota</taxon>
        <taxon>Metazoa</taxon>
        <taxon>Ecdysozoa</taxon>
        <taxon>Nematoda</taxon>
        <taxon>Enoplea</taxon>
        <taxon>Dorylaimia</taxon>
        <taxon>Trichinellida</taxon>
        <taxon>Trichuridae</taxon>
        <taxon>Trichuris</taxon>
    </lineage>
</organism>
<name>A0A085LKY6_9BILA</name>
<feature type="compositionally biased region" description="Basic residues" evidence="1">
    <location>
        <begin position="135"/>
        <end position="149"/>
    </location>
</feature>
<dbReference type="EMBL" id="KL363449">
    <property type="protein sequence ID" value="KFD45632.1"/>
    <property type="molecule type" value="Genomic_DNA"/>
</dbReference>
<evidence type="ECO:0000313" key="4">
    <source>
        <dbReference type="Proteomes" id="UP000030764"/>
    </source>
</evidence>
<feature type="compositionally biased region" description="Low complexity" evidence="1">
    <location>
        <begin position="106"/>
        <end position="115"/>
    </location>
</feature>
<reference evidence="2 4" key="1">
    <citation type="journal article" date="2014" name="Nat. Genet.">
        <title>Genome and transcriptome of the porcine whipworm Trichuris suis.</title>
        <authorList>
            <person name="Jex A.R."/>
            <person name="Nejsum P."/>
            <person name="Schwarz E.M."/>
            <person name="Hu L."/>
            <person name="Young N.D."/>
            <person name="Hall R.S."/>
            <person name="Korhonen P.K."/>
            <person name="Liao S."/>
            <person name="Thamsborg S."/>
            <person name="Xia J."/>
            <person name="Xu P."/>
            <person name="Wang S."/>
            <person name="Scheerlinck J.P."/>
            <person name="Hofmann A."/>
            <person name="Sternberg P.W."/>
            <person name="Wang J."/>
            <person name="Gasser R.B."/>
        </authorList>
    </citation>
    <scope>NUCLEOTIDE SEQUENCE [LARGE SCALE GENOMIC DNA]</scope>
    <source>
        <strain evidence="3">DCEP-RM93F</strain>
        <strain evidence="2">DCEP-RM93M</strain>
    </source>
</reference>
<dbReference type="Proteomes" id="UP000030764">
    <property type="component" value="Unassembled WGS sequence"/>
</dbReference>
<keyword evidence="4" id="KW-1185">Reference proteome</keyword>
<proteinExistence type="predicted"/>
<accession>A0A085LKY6</accession>
<gene>
    <name evidence="2" type="ORF">M513_13491</name>
    <name evidence="3" type="ORF">M514_13491</name>
</gene>
<feature type="region of interest" description="Disordered" evidence="1">
    <location>
        <begin position="106"/>
        <end position="149"/>
    </location>
</feature>
<dbReference type="EMBL" id="KL367701">
    <property type="protein sequence ID" value="KFD60024.1"/>
    <property type="molecule type" value="Genomic_DNA"/>
</dbReference>
<evidence type="ECO:0000313" key="3">
    <source>
        <dbReference type="EMBL" id="KFD60024.1"/>
    </source>
</evidence>
<evidence type="ECO:0000313" key="2">
    <source>
        <dbReference type="EMBL" id="KFD45632.1"/>
    </source>
</evidence>
<dbReference type="Proteomes" id="UP000030758">
    <property type="component" value="Unassembled WGS sequence"/>
</dbReference>
<sequence>MLLFARVREVFLMLQPESSCELAKSDSSSDIAATKRTVGMQALCSSSELLARTKAFIDEIEKSNRHACEPIEPSIYLPTDDNIVTLEDLVSDKPIVLMDIGIVSLSSSESDVSSNPDDDELPTGNCHERSQCGAKNRKVPRKLSNHSKS</sequence>